<keyword evidence="1" id="KW-0540">Nuclease</keyword>
<dbReference type="EC" id="5.6.2.4" evidence="12"/>
<dbReference type="GO" id="GO:0005829">
    <property type="term" value="C:cytosol"/>
    <property type="evidence" value="ECO:0007669"/>
    <property type="project" value="TreeGrafter"/>
</dbReference>
<organism evidence="17 18">
    <name type="scientific">Marinoscillum furvescens DSM 4134</name>
    <dbReference type="NCBI Taxonomy" id="1122208"/>
    <lineage>
        <taxon>Bacteria</taxon>
        <taxon>Pseudomonadati</taxon>
        <taxon>Bacteroidota</taxon>
        <taxon>Cytophagia</taxon>
        <taxon>Cytophagales</taxon>
        <taxon>Reichenbachiellaceae</taxon>
        <taxon>Marinoscillum</taxon>
    </lineage>
</organism>
<feature type="domain" description="UvrD-like helicase ATP-binding" evidence="15">
    <location>
        <begin position="1"/>
        <end position="463"/>
    </location>
</feature>
<feature type="domain" description="UvrD-like helicase C-terminal" evidence="16">
    <location>
        <begin position="499"/>
        <end position="760"/>
    </location>
</feature>
<dbReference type="Pfam" id="PF13361">
    <property type="entry name" value="UvrD_C"/>
    <property type="match status" value="1"/>
</dbReference>
<evidence type="ECO:0000313" key="17">
    <source>
        <dbReference type="EMBL" id="RED93205.1"/>
    </source>
</evidence>
<keyword evidence="4 14" id="KW-0378">Hydrolase</keyword>
<evidence type="ECO:0000313" key="18">
    <source>
        <dbReference type="Proteomes" id="UP000256779"/>
    </source>
</evidence>
<dbReference type="PANTHER" id="PTHR11070">
    <property type="entry name" value="UVRD / RECB / PCRA DNA HELICASE FAMILY MEMBER"/>
    <property type="match status" value="1"/>
</dbReference>
<name>A0A3D9KZF0_MARFU</name>
<dbReference type="InterPro" id="IPR011604">
    <property type="entry name" value="PDDEXK-like_dom_sf"/>
</dbReference>
<dbReference type="Pfam" id="PF00580">
    <property type="entry name" value="UvrD-helicase"/>
    <property type="match status" value="1"/>
</dbReference>
<evidence type="ECO:0000256" key="10">
    <source>
        <dbReference type="ARBA" id="ARBA00023235"/>
    </source>
</evidence>
<evidence type="ECO:0000256" key="11">
    <source>
        <dbReference type="ARBA" id="ARBA00034617"/>
    </source>
</evidence>
<evidence type="ECO:0000256" key="2">
    <source>
        <dbReference type="ARBA" id="ARBA00022741"/>
    </source>
</evidence>
<comment type="caution">
    <text evidence="17">The sequence shown here is derived from an EMBL/GenBank/DDBJ whole genome shotgun (WGS) entry which is preliminary data.</text>
</comment>
<dbReference type="InterPro" id="IPR027417">
    <property type="entry name" value="P-loop_NTPase"/>
</dbReference>
<dbReference type="Gene3D" id="3.40.50.300">
    <property type="entry name" value="P-loop containing nucleotide triphosphate hydrolases"/>
    <property type="match status" value="4"/>
</dbReference>
<keyword evidence="3" id="KW-0227">DNA damage</keyword>
<evidence type="ECO:0000256" key="5">
    <source>
        <dbReference type="ARBA" id="ARBA00022806"/>
    </source>
</evidence>
<feature type="binding site" evidence="14">
    <location>
        <begin position="10"/>
        <end position="17"/>
    </location>
    <ligand>
        <name>ATP</name>
        <dbReference type="ChEBI" id="CHEBI:30616"/>
    </ligand>
</feature>
<keyword evidence="2 14" id="KW-0547">Nucleotide-binding</keyword>
<keyword evidence="5 14" id="KW-0347">Helicase</keyword>
<keyword evidence="6 17" id="KW-0269">Exonuclease</keyword>
<dbReference type="AlphaFoldDB" id="A0A3D9KZF0"/>
<dbReference type="InterPro" id="IPR014016">
    <property type="entry name" value="UvrD-like_ATP-bd"/>
</dbReference>
<comment type="catalytic activity">
    <reaction evidence="13">
        <text>ATP + H2O = ADP + phosphate + H(+)</text>
        <dbReference type="Rhea" id="RHEA:13065"/>
        <dbReference type="ChEBI" id="CHEBI:15377"/>
        <dbReference type="ChEBI" id="CHEBI:15378"/>
        <dbReference type="ChEBI" id="CHEBI:30616"/>
        <dbReference type="ChEBI" id="CHEBI:43474"/>
        <dbReference type="ChEBI" id="CHEBI:456216"/>
        <dbReference type="EC" id="5.6.2.4"/>
    </reaction>
</comment>
<evidence type="ECO:0000256" key="4">
    <source>
        <dbReference type="ARBA" id="ARBA00022801"/>
    </source>
</evidence>
<keyword evidence="7 14" id="KW-0067">ATP-binding</keyword>
<keyword evidence="9" id="KW-0234">DNA repair</keyword>
<dbReference type="EMBL" id="QREG01000026">
    <property type="protein sequence ID" value="RED93205.1"/>
    <property type="molecule type" value="Genomic_DNA"/>
</dbReference>
<dbReference type="GO" id="GO:0005524">
    <property type="term" value="F:ATP binding"/>
    <property type="evidence" value="ECO:0007669"/>
    <property type="project" value="UniProtKB-UniRule"/>
</dbReference>
<reference evidence="17 18" key="1">
    <citation type="submission" date="2018-07" db="EMBL/GenBank/DDBJ databases">
        <title>Genomic Encyclopedia of Type Strains, Phase IV (KMG-IV): sequencing the most valuable type-strain genomes for metagenomic binning, comparative biology and taxonomic classification.</title>
        <authorList>
            <person name="Goeker M."/>
        </authorList>
    </citation>
    <scope>NUCLEOTIDE SEQUENCE [LARGE SCALE GENOMIC DNA]</scope>
    <source>
        <strain evidence="17 18">DSM 4134</strain>
    </source>
</reference>
<dbReference type="PANTHER" id="PTHR11070:SF67">
    <property type="entry name" value="DNA 3'-5' HELICASE"/>
    <property type="match status" value="1"/>
</dbReference>
<evidence type="ECO:0000256" key="7">
    <source>
        <dbReference type="ARBA" id="ARBA00022840"/>
    </source>
</evidence>
<dbReference type="InterPro" id="IPR000212">
    <property type="entry name" value="DNA_helicase_UvrD/REP"/>
</dbReference>
<evidence type="ECO:0000256" key="13">
    <source>
        <dbReference type="ARBA" id="ARBA00048988"/>
    </source>
</evidence>
<evidence type="ECO:0000256" key="6">
    <source>
        <dbReference type="ARBA" id="ARBA00022839"/>
    </source>
</evidence>
<evidence type="ECO:0000256" key="9">
    <source>
        <dbReference type="ARBA" id="ARBA00023204"/>
    </source>
</evidence>
<evidence type="ECO:0000259" key="16">
    <source>
        <dbReference type="PROSITE" id="PS51217"/>
    </source>
</evidence>
<protein>
    <recommendedName>
        <fullName evidence="12">DNA 3'-5' helicase</fullName>
        <ecNumber evidence="12">5.6.2.4</ecNumber>
    </recommendedName>
</protein>
<dbReference type="GO" id="GO:0004527">
    <property type="term" value="F:exonuclease activity"/>
    <property type="evidence" value="ECO:0007669"/>
    <property type="project" value="UniProtKB-KW"/>
</dbReference>
<comment type="catalytic activity">
    <reaction evidence="11">
        <text>Couples ATP hydrolysis with the unwinding of duplex DNA by translocating in the 3'-5' direction.</text>
        <dbReference type="EC" id="5.6.2.4"/>
    </reaction>
</comment>
<dbReference type="RefSeq" id="WP_115870002.1">
    <property type="nucleotide sequence ID" value="NZ_QREG01000026.1"/>
</dbReference>
<keyword evidence="8" id="KW-0238">DNA-binding</keyword>
<evidence type="ECO:0000256" key="3">
    <source>
        <dbReference type="ARBA" id="ARBA00022763"/>
    </source>
</evidence>
<dbReference type="SUPFAM" id="SSF52540">
    <property type="entry name" value="P-loop containing nucleoside triphosphate hydrolases"/>
    <property type="match status" value="1"/>
</dbReference>
<accession>A0A3D9KZF0</accession>
<gene>
    <name evidence="17" type="ORF">C7460_12644</name>
</gene>
<dbReference type="PROSITE" id="PS51198">
    <property type="entry name" value="UVRD_HELICASE_ATP_BIND"/>
    <property type="match status" value="1"/>
</dbReference>
<keyword evidence="18" id="KW-1185">Reference proteome</keyword>
<dbReference type="Gene3D" id="3.90.320.10">
    <property type="match status" value="1"/>
</dbReference>
<proteinExistence type="predicted"/>
<dbReference type="GO" id="GO:0043138">
    <property type="term" value="F:3'-5' DNA helicase activity"/>
    <property type="evidence" value="ECO:0007669"/>
    <property type="project" value="UniProtKB-EC"/>
</dbReference>
<dbReference type="InterPro" id="IPR014017">
    <property type="entry name" value="DNA_helicase_UvrD-like_C"/>
</dbReference>
<dbReference type="GO" id="GO:0016887">
    <property type="term" value="F:ATP hydrolysis activity"/>
    <property type="evidence" value="ECO:0007669"/>
    <property type="project" value="RHEA"/>
</dbReference>
<dbReference type="GO" id="GO:0003677">
    <property type="term" value="F:DNA binding"/>
    <property type="evidence" value="ECO:0007669"/>
    <property type="project" value="UniProtKB-KW"/>
</dbReference>
<dbReference type="OrthoDB" id="9810135at2"/>
<sequence>MSESFHIYRSGAGSGKTYTLARSFLLLALSRPNAFRNILGVTFTNKATEEMKSRIVSILKVIASDEQHPMEDYLMENLGITRPLLKHRAKDTLSDVLHQYGRFSIVTIDSFFHKVIRSFAREMGLQGTFTIDLDINKALDLVIDQMMLEIGEPEQKLLRKWLTDFAEQKVEEGKSWDFREDVKSLSKEILKDDFKEHADEVLKLSGDKQFFTRMRKELNTERYTFEKMVVRMCREVLNYLDNTGLSVGDFSRGAGGPLGLFFKLEKLDFDISDARRAARNDISKWLTKANQKDARLVEALESFILPKYDALIDFIDRKSLHYNSVIEVQRYFFTFGILAQVNKYVQKYRDENDVMLIADLPDFLHQIINDSDTPYIYEKVGSTYSHYLIDEFQDTSAFQWENFMPLVKNTADAGDFSMVVGDVKQSIYRFRGGDWELLQNRIPQDIGEHHVFATTLDVNWRSDPNIIHFNNAFFESASKNAAEYFISQSDEIADEGIRSEVSSLVQNVFATFDDVAQKIPEHKAEGHGAIRVEFIADDVEADSWTEEAVARTIAQVENLQRKGYELRDIAILTRYTGEGKRIADAFIAYRNSPKADPDLRYEVVSSEALYLTSSHLVRFLVSLIKWLNDENNTIVLTEWLYEYHRYIKKSEQPESDLFTSVENWESQVPKEFEKQREFLKSLPLYELVEHLIRLFDLNKLPEEFTYLQGFQDAVLDYAKNERGDIPSFLEWWEEVRKDRAIQISDDNNAIKILTIHKAKGLEFPVVILPFLSWSFDHDSVKDNILWCKGAGTAKPFNELPVIPLKYVSNLANTYWAADYYQERLKAYLDNLNLLYVAFTRPVDVLIGFGNQPKKPQELKYAYDLVYNQLKGLPGFDESEGIYQNAEIPQAKQSNVGTVEYGLQHYQASSWRSKVSVQIKGSAELSETVFVEATQHGTRIHDMLSRIKYKSDLEQFADVPERVELTRVLEDPEVASWFDETWEVATEVPILLPGGDFKRIDRINSNASETVVIDFKTGTKRKKDEHQVREYVRLLQEMNFPSVSGYLVYLNDVSVMKVS</sequence>
<dbReference type="PROSITE" id="PS51217">
    <property type="entry name" value="UVRD_HELICASE_CTER"/>
    <property type="match status" value="1"/>
</dbReference>
<evidence type="ECO:0000256" key="1">
    <source>
        <dbReference type="ARBA" id="ARBA00022722"/>
    </source>
</evidence>
<evidence type="ECO:0000256" key="14">
    <source>
        <dbReference type="PROSITE-ProRule" id="PRU00560"/>
    </source>
</evidence>
<dbReference type="Proteomes" id="UP000256779">
    <property type="component" value="Unassembled WGS sequence"/>
</dbReference>
<evidence type="ECO:0000256" key="12">
    <source>
        <dbReference type="ARBA" id="ARBA00034808"/>
    </source>
</evidence>
<keyword evidence="10" id="KW-0413">Isomerase</keyword>
<dbReference type="GO" id="GO:0000725">
    <property type="term" value="P:recombinational repair"/>
    <property type="evidence" value="ECO:0007669"/>
    <property type="project" value="TreeGrafter"/>
</dbReference>
<evidence type="ECO:0000256" key="8">
    <source>
        <dbReference type="ARBA" id="ARBA00023125"/>
    </source>
</evidence>
<evidence type="ECO:0000259" key="15">
    <source>
        <dbReference type="PROSITE" id="PS51198"/>
    </source>
</evidence>